<protein>
    <submittedName>
        <fullName evidence="1">Uncharacterized protein</fullName>
    </submittedName>
</protein>
<dbReference type="KEGG" id="nte:NEUTE1DRAFT105473"/>
<dbReference type="VEuPathDB" id="FungiDB:NEUTE1DRAFT_105473"/>
<dbReference type="EMBL" id="GL891382">
    <property type="protein sequence ID" value="EGO52486.1"/>
    <property type="molecule type" value="Genomic_DNA"/>
</dbReference>
<gene>
    <name evidence="1" type="ORF">NEUTE1DRAFT_105473</name>
</gene>
<name>F8N2L8_NEUT8</name>
<evidence type="ECO:0000313" key="2">
    <source>
        <dbReference type="Proteomes" id="UP000008065"/>
    </source>
</evidence>
<reference evidence="2" key="1">
    <citation type="journal article" date="2011" name="Genetics">
        <title>Massive changes in genome architecture accompany the transition to self-fertility in the filamentous fungus Neurospora tetrasperma.</title>
        <authorList>
            <person name="Ellison C.E."/>
            <person name="Stajich J.E."/>
            <person name="Jacobson D.J."/>
            <person name="Natvig D.O."/>
            <person name="Lapidus A."/>
            <person name="Foster B."/>
            <person name="Aerts A."/>
            <person name="Riley R."/>
            <person name="Lindquist E.A."/>
            <person name="Grigoriev I.V."/>
            <person name="Taylor J.W."/>
        </authorList>
    </citation>
    <scope>NUCLEOTIDE SEQUENCE [LARGE SCALE GENOMIC DNA]</scope>
    <source>
        <strain evidence="2">FGSC 2508 / P0657</strain>
    </source>
</reference>
<dbReference type="RefSeq" id="XP_009856127.1">
    <property type="nucleotide sequence ID" value="XM_009857825.1"/>
</dbReference>
<dbReference type="HOGENOM" id="CLU_177946_0_0_1"/>
<accession>F8N2L8</accession>
<organism evidence="1 2">
    <name type="scientific">Neurospora tetrasperma (strain FGSC 2508 / ATCC MYA-4615 / P0657)</name>
    <dbReference type="NCBI Taxonomy" id="510951"/>
    <lineage>
        <taxon>Eukaryota</taxon>
        <taxon>Fungi</taxon>
        <taxon>Dikarya</taxon>
        <taxon>Ascomycota</taxon>
        <taxon>Pezizomycotina</taxon>
        <taxon>Sordariomycetes</taxon>
        <taxon>Sordariomycetidae</taxon>
        <taxon>Sordariales</taxon>
        <taxon>Sordariaceae</taxon>
        <taxon>Neurospora</taxon>
    </lineage>
</organism>
<keyword evidence="2" id="KW-1185">Reference proteome</keyword>
<evidence type="ECO:0000313" key="1">
    <source>
        <dbReference type="EMBL" id="EGO52486.1"/>
    </source>
</evidence>
<dbReference type="AlphaFoldDB" id="F8N2L8"/>
<dbReference type="Proteomes" id="UP000008065">
    <property type="component" value="Unassembled WGS sequence"/>
</dbReference>
<sequence>MGSFTSRRRPSRFFVRTRNKSLQVVQCLENTGNFFARRLTKSALAMVVQTLPYRFLLKNLPILEVAAEKWMHPGTFV</sequence>
<dbReference type="GeneID" id="20822194"/>
<proteinExistence type="predicted"/>